<gene>
    <name evidence="2" type="ORF">AArcSt2_08945</name>
</gene>
<evidence type="ECO:0000313" key="2">
    <source>
        <dbReference type="EMBL" id="MCL9817067.1"/>
    </source>
</evidence>
<feature type="compositionally biased region" description="Polar residues" evidence="1">
    <location>
        <begin position="218"/>
        <end position="233"/>
    </location>
</feature>
<feature type="compositionally biased region" description="Basic and acidic residues" evidence="1">
    <location>
        <begin position="156"/>
        <end position="169"/>
    </location>
</feature>
<sequence length="319" mass="33880">MDRHDLAGILLILLGAGLVLAGGLSSASASVITTASDYDVETQNNTDVLSSGERLAGVVGVHQVELESTVSERAFDRTVANRSAAEKATVAGASVDRAEERLVALTEEKQRLETARENGTLSNGQYRARIAQLESERQSIERSLNQSESVISDLPQADRERSGANESRIEQLRDNARELSGQDVRAIAQEIAGPPTERPGGRSDTGPPQGTPGPQQPNDENASAGPNLNTSTPPGHDRQNETAEQEPPQSADRGAAQTENRSATAAANNNTDQNTTERGAPDQRGSSEERGEPNAPTDQNTETTTETNSQTRERGAGRP</sequence>
<feature type="compositionally biased region" description="Polar residues" evidence="1">
    <location>
        <begin position="141"/>
        <end position="150"/>
    </location>
</feature>
<feature type="compositionally biased region" description="Low complexity" evidence="1">
    <location>
        <begin position="263"/>
        <end position="276"/>
    </location>
</feature>
<comment type="caution">
    <text evidence="2">The sequence shown here is derived from an EMBL/GenBank/DDBJ whole genome shotgun (WGS) entry which is preliminary data.</text>
</comment>
<feature type="compositionally biased region" description="Low complexity" evidence="1">
    <location>
        <begin position="297"/>
        <end position="310"/>
    </location>
</feature>
<dbReference type="Proteomes" id="UP001203207">
    <property type="component" value="Unassembled WGS sequence"/>
</dbReference>
<feature type="region of interest" description="Disordered" evidence="1">
    <location>
        <begin position="191"/>
        <end position="319"/>
    </location>
</feature>
<accession>A0AAE3FWV7</accession>
<dbReference type="RefSeq" id="WP_250584049.1">
    <property type="nucleotide sequence ID" value="NZ_JAKRVX010000003.1"/>
</dbReference>
<organism evidence="2 3">
    <name type="scientific">Natronocalculus amylovorans</name>
    <dbReference type="NCBI Taxonomy" id="2917812"/>
    <lineage>
        <taxon>Archaea</taxon>
        <taxon>Methanobacteriati</taxon>
        <taxon>Methanobacteriota</taxon>
        <taxon>Stenosarchaea group</taxon>
        <taxon>Halobacteria</taxon>
        <taxon>Halobacteriales</taxon>
        <taxon>Haloferacaceae</taxon>
        <taxon>Natronocalculus</taxon>
    </lineage>
</organism>
<reference evidence="2" key="2">
    <citation type="submission" date="2022-02" db="EMBL/GenBank/DDBJ databases">
        <authorList>
            <person name="Elcheninov A.G."/>
            <person name="Sorokin D.Y."/>
            <person name="Kublanov I.V."/>
        </authorList>
    </citation>
    <scope>NUCLEOTIDE SEQUENCE</scope>
    <source>
        <strain evidence="2">AArc-St2</strain>
    </source>
</reference>
<dbReference type="AlphaFoldDB" id="A0AAE3FWV7"/>
<dbReference type="EMBL" id="JAKRVX010000003">
    <property type="protein sequence ID" value="MCL9817067.1"/>
    <property type="molecule type" value="Genomic_DNA"/>
</dbReference>
<protein>
    <submittedName>
        <fullName evidence="2">Uncharacterized protein</fullName>
    </submittedName>
</protein>
<reference evidence="2" key="1">
    <citation type="journal article" date="2022" name="Syst. Appl. Microbiol.">
        <title>Natronocalculus amylovorans gen. nov., sp. nov., and Natranaeroarchaeum aerophilus sp. nov., dominant culturable amylolytic natronoarchaea from hypersaline soda lakes in southwestern Siberia.</title>
        <authorList>
            <person name="Sorokin D.Y."/>
            <person name="Elcheninov A.G."/>
            <person name="Khizhniak T.V."/>
            <person name="Koenen M."/>
            <person name="Bale N.J."/>
            <person name="Damste J.S.S."/>
            <person name="Kublanov I.V."/>
        </authorList>
    </citation>
    <scope>NUCLEOTIDE SEQUENCE</scope>
    <source>
        <strain evidence="2">AArc-St2</strain>
    </source>
</reference>
<feature type="region of interest" description="Disordered" evidence="1">
    <location>
        <begin position="139"/>
        <end position="169"/>
    </location>
</feature>
<proteinExistence type="predicted"/>
<evidence type="ECO:0000256" key="1">
    <source>
        <dbReference type="SAM" id="MobiDB-lite"/>
    </source>
</evidence>
<feature type="compositionally biased region" description="Basic and acidic residues" evidence="1">
    <location>
        <begin position="279"/>
        <end position="292"/>
    </location>
</feature>
<keyword evidence="3" id="KW-1185">Reference proteome</keyword>
<evidence type="ECO:0000313" key="3">
    <source>
        <dbReference type="Proteomes" id="UP001203207"/>
    </source>
</evidence>
<name>A0AAE3FWV7_9EURY</name>